<dbReference type="RefSeq" id="WP_322441050.1">
    <property type="nucleotide sequence ID" value="NZ_JAXOTQ010000018.1"/>
</dbReference>
<dbReference type="SUPFAM" id="SSF48371">
    <property type="entry name" value="ARM repeat"/>
    <property type="match status" value="1"/>
</dbReference>
<comment type="caution">
    <text evidence="1">The sequence shown here is derived from an EMBL/GenBank/DDBJ whole genome shotgun (WGS) entry which is preliminary data.</text>
</comment>
<reference evidence="1 2" key="1">
    <citation type="submission" date="2023-12" db="EMBL/GenBank/DDBJ databases">
        <title>Micromonospora sp. nov., isolated from Atacama Desert.</title>
        <authorList>
            <person name="Carro L."/>
            <person name="Golinska P."/>
            <person name="Klenk H.-P."/>
            <person name="Goodfellow M."/>
        </authorList>
    </citation>
    <scope>NUCLEOTIDE SEQUENCE [LARGE SCALE GENOMIC DNA]</scope>
    <source>
        <strain evidence="1 2">4G53</strain>
    </source>
</reference>
<proteinExistence type="predicted"/>
<protein>
    <recommendedName>
        <fullName evidence="3">HEAT repeat domain-containing protein</fullName>
    </recommendedName>
</protein>
<dbReference type="InterPro" id="IPR016024">
    <property type="entry name" value="ARM-type_fold"/>
</dbReference>
<sequence length="529" mass="58446">MQQGRAAWLLRVNRLYGPNEQWQRGAVFAEAFQGGCWPERTSVYRISRWETATVRVPYLAVRRYEELLDLPANGLVALLDAIYRYSAATVGNALQLDRGLREGSPHQAARLEELLEAARSEDVLTGSDWDELTSYLAFAPRQMITPRSAWTDIAERLLAEMIVADGVAWMQRYEALNRLLAHPVGQQHAVAACASLAADRTNQVFVETVSALDASAHPDASRHVLDQLMHPTNDRAQYGALLASIRKLRYGHFSEPQLRRLVPVVNELALDPARYEDAQPLAAELLRRLPTDVPAAAKARLRHVVIGDPTLNQVLPASRLAAAEAGQILIARITNTAMANMPRDVPNFHDELLPVLLDEMFFSPVFDVRLCAAILLFGTPYRRPLAVALALELGKHAASFSVDVAHAMIEALRILGDEKQRPIIERLTTASGVPPPITVAATQAIGHLGGSSEDRYWKSAVNHHAHLWDRTRNKTSASALSALIYGLGVAHNTALLQHVRENHQAPAMARAAASWWLNLPRTVYESATQ</sequence>
<gene>
    <name evidence="1" type="ORF">U2F25_16155</name>
</gene>
<keyword evidence="2" id="KW-1185">Reference proteome</keyword>
<organism evidence="1 2">
    <name type="scientific">Micromonospora sicca</name>
    <dbReference type="NCBI Taxonomy" id="2202420"/>
    <lineage>
        <taxon>Bacteria</taxon>
        <taxon>Bacillati</taxon>
        <taxon>Actinomycetota</taxon>
        <taxon>Actinomycetes</taxon>
        <taxon>Micromonosporales</taxon>
        <taxon>Micromonosporaceae</taxon>
        <taxon>Micromonospora</taxon>
    </lineage>
</organism>
<dbReference type="EMBL" id="JAXOTQ010000018">
    <property type="protein sequence ID" value="MDZ5490978.1"/>
    <property type="molecule type" value="Genomic_DNA"/>
</dbReference>
<name>A0ABU5JEE7_9ACTN</name>
<evidence type="ECO:0000313" key="2">
    <source>
        <dbReference type="Proteomes" id="UP001290101"/>
    </source>
</evidence>
<evidence type="ECO:0000313" key="1">
    <source>
        <dbReference type="EMBL" id="MDZ5490978.1"/>
    </source>
</evidence>
<dbReference type="Proteomes" id="UP001290101">
    <property type="component" value="Unassembled WGS sequence"/>
</dbReference>
<evidence type="ECO:0008006" key="3">
    <source>
        <dbReference type="Google" id="ProtNLM"/>
    </source>
</evidence>
<accession>A0ABU5JEE7</accession>